<name>A0ABQ4U1H9_9HYPH</name>
<evidence type="ECO:0000256" key="4">
    <source>
        <dbReference type="ARBA" id="ARBA00025742"/>
    </source>
</evidence>
<evidence type="ECO:0000313" key="6">
    <source>
        <dbReference type="EMBL" id="GJE61306.1"/>
    </source>
</evidence>
<dbReference type="InterPro" id="IPR050884">
    <property type="entry name" value="CNP_phosphodiesterase-III"/>
</dbReference>
<keyword evidence="2" id="KW-0378">Hydrolase</keyword>
<dbReference type="PANTHER" id="PTHR42988:SF2">
    <property type="entry name" value="CYCLIC NUCLEOTIDE PHOSPHODIESTERASE CBUA0032-RELATED"/>
    <property type="match status" value="1"/>
</dbReference>
<proteinExistence type="inferred from homology"/>
<comment type="caution">
    <text evidence="6">The sequence shown here is derived from an EMBL/GenBank/DDBJ whole genome shotgun (WGS) entry which is preliminary data.</text>
</comment>
<comment type="similarity">
    <text evidence="4">Belongs to the cyclic nucleotide phosphodiesterase class-III family.</text>
</comment>
<keyword evidence="1" id="KW-0479">Metal-binding</keyword>
<evidence type="ECO:0000256" key="2">
    <source>
        <dbReference type="ARBA" id="ARBA00022801"/>
    </source>
</evidence>
<dbReference type="InterPro" id="IPR004843">
    <property type="entry name" value="Calcineurin-like_PHP"/>
</dbReference>
<dbReference type="PANTHER" id="PTHR42988">
    <property type="entry name" value="PHOSPHOHYDROLASE"/>
    <property type="match status" value="1"/>
</dbReference>
<dbReference type="Proteomes" id="UP001055057">
    <property type="component" value="Unassembled WGS sequence"/>
</dbReference>
<dbReference type="SUPFAM" id="SSF56300">
    <property type="entry name" value="Metallo-dependent phosphatases"/>
    <property type="match status" value="1"/>
</dbReference>
<dbReference type="Gene3D" id="3.60.21.10">
    <property type="match status" value="1"/>
</dbReference>
<evidence type="ECO:0000313" key="7">
    <source>
        <dbReference type="Proteomes" id="UP001055057"/>
    </source>
</evidence>
<sequence>MPGPCPGRSPDDVPALIFRLAHLTDPHVGPLPRPRLRQLLGKRATGYANWRRGRSRSHDMAVLSALVADLKAQGIDHVACTGDLCNIGLPSEWETARVFLEALGPPQAVSFVPGNHDAYVRGSLEGLLRACGDWTADDAGSAGRFPYLRRRGPLALVGLSTAIPTIPFAASGRLGPAQIAAAEALLRALATEPGRPCRVVMIHHPPHPGGAAAGRELRDAAAFTAMIARAGAELILHGHNHTTSLAHVPGPGGPVPIVGGSSASARPGAHGTAPERRAAYLIYAFEKVGDRHVITAAQRGLDGEGEVEVRDLGALSLG</sequence>
<protein>
    <submittedName>
        <fullName evidence="6">3',5'-cyclic adenosine monophosphate phosphodiesterase CpdA</fullName>
    </submittedName>
</protein>
<keyword evidence="7" id="KW-1185">Reference proteome</keyword>
<reference evidence="6" key="1">
    <citation type="journal article" date="2021" name="Front. Microbiol.">
        <title>Comprehensive Comparative Genomics and Phenotyping of Methylobacterium Species.</title>
        <authorList>
            <person name="Alessa O."/>
            <person name="Ogura Y."/>
            <person name="Fujitani Y."/>
            <person name="Takami H."/>
            <person name="Hayashi T."/>
            <person name="Sahin N."/>
            <person name="Tani A."/>
        </authorList>
    </citation>
    <scope>NUCLEOTIDE SEQUENCE</scope>
    <source>
        <strain evidence="6">DSM 23632</strain>
    </source>
</reference>
<dbReference type="EMBL" id="BPRB01000200">
    <property type="protein sequence ID" value="GJE61306.1"/>
    <property type="molecule type" value="Genomic_DNA"/>
</dbReference>
<organism evidence="6 7">
    <name type="scientific">Methylobacterium trifolii</name>
    <dbReference type="NCBI Taxonomy" id="1003092"/>
    <lineage>
        <taxon>Bacteria</taxon>
        <taxon>Pseudomonadati</taxon>
        <taxon>Pseudomonadota</taxon>
        <taxon>Alphaproteobacteria</taxon>
        <taxon>Hyphomicrobiales</taxon>
        <taxon>Methylobacteriaceae</taxon>
        <taxon>Methylobacterium</taxon>
    </lineage>
</organism>
<keyword evidence="3" id="KW-0408">Iron</keyword>
<evidence type="ECO:0000256" key="1">
    <source>
        <dbReference type="ARBA" id="ARBA00022723"/>
    </source>
</evidence>
<evidence type="ECO:0000256" key="3">
    <source>
        <dbReference type="ARBA" id="ARBA00023004"/>
    </source>
</evidence>
<gene>
    <name evidence="6" type="primary">cpdA_4</name>
    <name evidence="6" type="ORF">MPOCJGCO_3427</name>
</gene>
<dbReference type="InterPro" id="IPR029052">
    <property type="entry name" value="Metallo-depent_PP-like"/>
</dbReference>
<feature type="domain" description="Calcineurin-like phosphoesterase" evidence="5">
    <location>
        <begin position="18"/>
        <end position="242"/>
    </location>
</feature>
<dbReference type="Pfam" id="PF00149">
    <property type="entry name" value="Metallophos"/>
    <property type="match status" value="1"/>
</dbReference>
<evidence type="ECO:0000259" key="5">
    <source>
        <dbReference type="Pfam" id="PF00149"/>
    </source>
</evidence>
<accession>A0ABQ4U1H9</accession>
<reference evidence="6" key="2">
    <citation type="submission" date="2021-08" db="EMBL/GenBank/DDBJ databases">
        <authorList>
            <person name="Tani A."/>
            <person name="Ola A."/>
            <person name="Ogura Y."/>
            <person name="Katsura K."/>
            <person name="Hayashi T."/>
        </authorList>
    </citation>
    <scope>NUCLEOTIDE SEQUENCE</scope>
    <source>
        <strain evidence="6">DSM 23632</strain>
    </source>
</reference>